<protein>
    <submittedName>
        <fullName evidence="5">Uncharacterized protein</fullName>
    </submittedName>
</protein>
<dbReference type="InterPro" id="IPR055396">
    <property type="entry name" value="DUF7088"/>
</dbReference>
<dbReference type="eggNOG" id="COG3225">
    <property type="taxonomic scope" value="Bacteria"/>
</dbReference>
<sequence length="570" mass="62526">MEKQKHTETAEASLEKQQKKLKNRKKLKYGGLATAITVIFVAVVVLVNVVVTQIGKRYPDFKLDLTTANLYAISDETLDYIRNMDKDVDIAISSDEATFTSDKNNKMIAETLSKYQGYSDRISVTYFDTTKDPDVLSKYQELYGGSIQSNEIIITSGSRIKVYNTTTDMFEVDQQKYQYYQYGMASFADCITAFKGEQTLTSGIMNVTDSNPKTVGIIATTNGSPIFAQTNTSSDPNTYAFYAMENLLDENGYDVSRLDMINDTLDTEKYDILVLPAPKTDLTTDSVQKLQNFMYNDGKLGKQLVYIADYTQSSTPNLDAFLKEWNVQVDYSSVIDENNSTNQEVNILLSQSNNRSFVAPVVTVTDEEDYTGNLANASLPIVAPMARPIQTLTANNGRTVTALLTSSDTSYCYPLSPKDYSTDSTAAVADGSADSQEATEAATEAAATTTSFDKNSAPKGQNTVMALCRDQQSTGDAFIESDVIVLGSMSMLDVNLVQNSAYNNAEYFVGLLNSVCGKEDSIVVAPKDLTQTSISASATQLKAIRLVVVFLIPLAVVVAGVIVAVRRRYR</sequence>
<dbReference type="STRING" id="411473.RUMCAL_02601"/>
<feature type="region of interest" description="Disordered" evidence="1">
    <location>
        <begin position="423"/>
        <end position="456"/>
    </location>
</feature>
<dbReference type="Pfam" id="PF23357">
    <property type="entry name" value="DUF7088"/>
    <property type="match status" value="1"/>
</dbReference>
<name>U2LPL9_9FIRM</name>
<keyword evidence="6" id="KW-1185">Reference proteome</keyword>
<comment type="caution">
    <text evidence="5">The sequence shown here is derived from an EMBL/GenBank/DDBJ whole genome shotgun (WGS) entry which is preliminary data.</text>
</comment>
<feature type="compositionally biased region" description="Low complexity" evidence="1">
    <location>
        <begin position="438"/>
        <end position="450"/>
    </location>
</feature>
<accession>U2LPL9</accession>
<evidence type="ECO:0000256" key="1">
    <source>
        <dbReference type="SAM" id="MobiDB-lite"/>
    </source>
</evidence>
<feature type="transmembrane region" description="Helical" evidence="2">
    <location>
        <begin position="543"/>
        <end position="565"/>
    </location>
</feature>
<keyword evidence="2" id="KW-0812">Transmembrane</keyword>
<keyword evidence="2" id="KW-1133">Transmembrane helix</keyword>
<dbReference type="EMBL" id="AWVF01000315">
    <property type="protein sequence ID" value="ERJ91434.1"/>
    <property type="molecule type" value="Genomic_DNA"/>
</dbReference>
<feature type="domain" description="ABC-type uncharacterised transport system" evidence="3">
    <location>
        <begin position="213"/>
        <end position="505"/>
    </location>
</feature>
<dbReference type="AlphaFoldDB" id="U2LPL9"/>
<dbReference type="PATRIC" id="fig|411473.3.peg.2178"/>
<dbReference type="HOGENOM" id="CLU_018716_2_0_9"/>
<dbReference type="RefSeq" id="WP_021680773.1">
    <property type="nucleotide sequence ID" value="NZ_KI260304.1"/>
</dbReference>
<feature type="domain" description="DUF7088" evidence="4">
    <location>
        <begin position="69"/>
        <end position="156"/>
    </location>
</feature>
<dbReference type="Proteomes" id="UP000016662">
    <property type="component" value="Unassembled WGS sequence"/>
</dbReference>
<reference evidence="5 6" key="1">
    <citation type="submission" date="2013-07" db="EMBL/GenBank/DDBJ databases">
        <authorList>
            <person name="Weinstock G."/>
            <person name="Sodergren E."/>
            <person name="Wylie T."/>
            <person name="Fulton L."/>
            <person name="Fulton R."/>
            <person name="Fronick C."/>
            <person name="O'Laughlin M."/>
            <person name="Godfrey J."/>
            <person name="Miner T."/>
            <person name="Herter B."/>
            <person name="Appelbaum E."/>
            <person name="Cordes M."/>
            <person name="Lek S."/>
            <person name="Wollam A."/>
            <person name="Pepin K.H."/>
            <person name="Palsikar V.B."/>
            <person name="Mitreva M."/>
            <person name="Wilson R.K."/>
        </authorList>
    </citation>
    <scope>NUCLEOTIDE SEQUENCE [LARGE SCALE GENOMIC DNA]</scope>
    <source>
        <strain evidence="5 6">ATCC 27760</strain>
    </source>
</reference>
<evidence type="ECO:0000313" key="5">
    <source>
        <dbReference type="EMBL" id="ERJ91434.1"/>
    </source>
</evidence>
<evidence type="ECO:0000313" key="6">
    <source>
        <dbReference type="Proteomes" id="UP000016662"/>
    </source>
</evidence>
<evidence type="ECO:0000259" key="3">
    <source>
        <dbReference type="Pfam" id="PF09822"/>
    </source>
</evidence>
<feature type="transmembrane region" description="Helical" evidence="2">
    <location>
        <begin position="29"/>
        <end position="51"/>
    </location>
</feature>
<proteinExistence type="predicted"/>
<organism evidence="5 6">
    <name type="scientific">Ruminococcus callidus ATCC 27760</name>
    <dbReference type="NCBI Taxonomy" id="411473"/>
    <lineage>
        <taxon>Bacteria</taxon>
        <taxon>Bacillati</taxon>
        <taxon>Bacillota</taxon>
        <taxon>Clostridia</taxon>
        <taxon>Eubacteriales</taxon>
        <taxon>Oscillospiraceae</taxon>
        <taxon>Ruminococcus</taxon>
    </lineage>
</organism>
<gene>
    <name evidence="5" type="ORF">RUMCAL_02601</name>
</gene>
<evidence type="ECO:0000259" key="4">
    <source>
        <dbReference type="Pfam" id="PF23357"/>
    </source>
</evidence>
<keyword evidence="2" id="KW-0472">Membrane</keyword>
<dbReference type="OrthoDB" id="1863469at2"/>
<evidence type="ECO:0000256" key="2">
    <source>
        <dbReference type="SAM" id="Phobius"/>
    </source>
</evidence>
<dbReference type="Pfam" id="PF09822">
    <property type="entry name" value="ABC_transp_aux"/>
    <property type="match status" value="1"/>
</dbReference>
<dbReference type="InterPro" id="IPR019196">
    <property type="entry name" value="ABC_transp_unknown"/>
</dbReference>